<keyword evidence="2 5" id="KW-0812">Transmembrane</keyword>
<evidence type="ECO:0000256" key="1">
    <source>
        <dbReference type="ARBA" id="ARBA00004141"/>
    </source>
</evidence>
<gene>
    <name evidence="8" type="ORF">R3L15_05855</name>
    <name evidence="7" type="ORF">R3L16_01545</name>
</gene>
<comment type="subcellular location">
    <subcellularLocation>
        <location evidence="1">Membrane</location>
        <topology evidence="1">Multi-pass membrane protein</topology>
    </subcellularLocation>
</comment>
<keyword evidence="3 5" id="KW-1133">Transmembrane helix</keyword>
<evidence type="ECO:0000256" key="5">
    <source>
        <dbReference type="SAM" id="Phobius"/>
    </source>
</evidence>
<proteinExistence type="predicted"/>
<feature type="transmembrane region" description="Helical" evidence="5">
    <location>
        <begin position="107"/>
        <end position="124"/>
    </location>
</feature>
<feature type="domain" description="O-antigen ligase-related" evidence="6">
    <location>
        <begin position="165"/>
        <end position="303"/>
    </location>
</feature>
<name>A0AAU6PB65_9FLAO</name>
<keyword evidence="8" id="KW-0436">Ligase</keyword>
<keyword evidence="9" id="KW-1185">Reference proteome</keyword>
<evidence type="ECO:0000313" key="8">
    <source>
        <dbReference type="EMBL" id="WXA14403.1"/>
    </source>
</evidence>
<dbReference type="InterPro" id="IPR051533">
    <property type="entry name" value="WaaL-like"/>
</dbReference>
<protein>
    <submittedName>
        <fullName evidence="8">O-antigen ligase family protein</fullName>
    </submittedName>
</protein>
<organism evidence="8">
    <name type="scientific">Mangrovimonas cancribranchiae</name>
    <dbReference type="NCBI Taxonomy" id="3080055"/>
    <lineage>
        <taxon>Bacteria</taxon>
        <taxon>Pseudomonadati</taxon>
        <taxon>Bacteroidota</taxon>
        <taxon>Flavobacteriia</taxon>
        <taxon>Flavobacteriales</taxon>
        <taxon>Flavobacteriaceae</taxon>
        <taxon>Mangrovimonas</taxon>
    </lineage>
</organism>
<feature type="transmembrane region" description="Helical" evidence="5">
    <location>
        <begin position="29"/>
        <end position="47"/>
    </location>
</feature>
<dbReference type="GO" id="GO:0016874">
    <property type="term" value="F:ligase activity"/>
    <property type="evidence" value="ECO:0007669"/>
    <property type="project" value="UniProtKB-KW"/>
</dbReference>
<dbReference type="PANTHER" id="PTHR37422">
    <property type="entry name" value="TEICHURONIC ACID BIOSYNTHESIS PROTEIN TUAE"/>
    <property type="match status" value="1"/>
</dbReference>
<dbReference type="Pfam" id="PF04932">
    <property type="entry name" value="Wzy_C"/>
    <property type="match status" value="1"/>
</dbReference>
<evidence type="ECO:0000313" key="9">
    <source>
        <dbReference type="Proteomes" id="UP001368318"/>
    </source>
</evidence>
<dbReference type="Proteomes" id="UP001368318">
    <property type="component" value="Chromosome"/>
</dbReference>
<feature type="transmembrane region" description="Helical" evidence="5">
    <location>
        <begin position="136"/>
        <end position="155"/>
    </location>
</feature>
<feature type="transmembrane region" description="Helical" evidence="5">
    <location>
        <begin position="54"/>
        <end position="73"/>
    </location>
</feature>
<evidence type="ECO:0000256" key="2">
    <source>
        <dbReference type="ARBA" id="ARBA00022692"/>
    </source>
</evidence>
<reference evidence="8 9" key="1">
    <citation type="submission" date="2023-10" db="EMBL/GenBank/DDBJ databases">
        <title>Culture-based analysis of two novel bacteria associated with mangrove crab gills.</title>
        <authorList>
            <person name="Yang X."/>
            <person name="Garuglieri E."/>
            <person name="Van Goethem M.W."/>
            <person name="Fusi M."/>
            <person name="Marasco R."/>
            <person name="Daffonchio D.G."/>
        </authorList>
    </citation>
    <scope>NUCLEOTIDE SEQUENCE</scope>
    <source>
        <strain evidence="8">UG2-1</strain>
        <strain evidence="7">UG2-2</strain>
        <strain evidence="9">UG2_2</strain>
    </source>
</reference>
<feature type="transmembrane region" description="Helical" evidence="5">
    <location>
        <begin position="161"/>
        <end position="186"/>
    </location>
</feature>
<feature type="transmembrane region" description="Helical" evidence="5">
    <location>
        <begin position="288"/>
        <end position="312"/>
    </location>
</feature>
<evidence type="ECO:0000313" key="7">
    <source>
        <dbReference type="EMBL" id="WXA03174.1"/>
    </source>
</evidence>
<dbReference type="InterPro" id="IPR007016">
    <property type="entry name" value="O-antigen_ligase-rel_domated"/>
</dbReference>
<evidence type="ECO:0000256" key="4">
    <source>
        <dbReference type="ARBA" id="ARBA00023136"/>
    </source>
</evidence>
<sequence>MKEILKHIILALTVLNIPTYSLIAFSPALGSLTAALALVSLALYYFFIKKSKPLLPLLVLGILYYSIAGFSFAGDVEVFSKDIFRYFLFILSITEVAKNTTNAEACFYLLLGAASVIINALLFSDDYGRYAGFYINPNRAGLVCVLGFAFTYRLQNKKYKILAQLLFTLAGIATLSRYFLLLLFLINLASLFANRKNIVGLFVGAVAIVVIINTPAFELNKDRFDAFQSFFSEGEVKTTTITRESRQETWALYTDVILNNAFIGNGYGSMQGHQGDTVGIKVGVHNTYLMVLGEAGIIPFLVLILFYTSILIKSLKSFKKNPEYLYLAMIMISYLLVSHNYFYNYVILFFTIWLFTRFEDKEEETTLINSNSL</sequence>
<dbReference type="KEGG" id="mcaa:R3L15_05855"/>
<dbReference type="PANTHER" id="PTHR37422:SF17">
    <property type="entry name" value="O-ANTIGEN LIGASE"/>
    <property type="match status" value="1"/>
</dbReference>
<feature type="transmembrane region" description="Helical" evidence="5">
    <location>
        <begin position="324"/>
        <end position="355"/>
    </location>
</feature>
<dbReference type="EMBL" id="CP136924">
    <property type="protein sequence ID" value="WXA03174.1"/>
    <property type="molecule type" value="Genomic_DNA"/>
</dbReference>
<keyword evidence="4 5" id="KW-0472">Membrane</keyword>
<dbReference type="AlphaFoldDB" id="A0AAU6PB65"/>
<evidence type="ECO:0000259" key="6">
    <source>
        <dbReference type="Pfam" id="PF04932"/>
    </source>
</evidence>
<evidence type="ECO:0000256" key="3">
    <source>
        <dbReference type="ARBA" id="ARBA00022989"/>
    </source>
</evidence>
<feature type="transmembrane region" description="Helical" evidence="5">
    <location>
        <begin position="7"/>
        <end position="23"/>
    </location>
</feature>
<dbReference type="RefSeq" id="WP_338733822.1">
    <property type="nucleotide sequence ID" value="NZ_CP136924.1"/>
</dbReference>
<accession>A0AAU6PB65</accession>
<dbReference type="GO" id="GO:0016020">
    <property type="term" value="C:membrane"/>
    <property type="evidence" value="ECO:0007669"/>
    <property type="project" value="UniProtKB-SubCell"/>
</dbReference>
<feature type="transmembrane region" description="Helical" evidence="5">
    <location>
        <begin position="198"/>
        <end position="217"/>
    </location>
</feature>
<dbReference type="EMBL" id="CP136925">
    <property type="protein sequence ID" value="WXA14403.1"/>
    <property type="molecule type" value="Genomic_DNA"/>
</dbReference>